<dbReference type="InterPro" id="IPR038430">
    <property type="entry name" value="NDAH_ubi_oxred_su3_sf"/>
</dbReference>
<evidence type="ECO:0000256" key="6">
    <source>
        <dbReference type="ARBA" id="ARBA00022989"/>
    </source>
</evidence>
<comment type="function">
    <text evidence="9">Core subunit of the mitochondrial membrane respiratory chain NADH dehydrogenase (Complex I) which catalyzes electron transfer from NADH through the respiratory chain, using ubiquinone as an electron acceptor. Essential for the catalytic activity of complex I.</text>
</comment>
<keyword evidence="9" id="KW-1278">Translocase</keyword>
<comment type="similarity">
    <text evidence="2 9">Belongs to the complex I subunit 3 family.</text>
</comment>
<proteinExistence type="inferred from homology"/>
<keyword evidence="5 9" id="KW-0812">Transmembrane</keyword>
<evidence type="ECO:0000256" key="5">
    <source>
        <dbReference type="ARBA" id="ARBA00022692"/>
    </source>
</evidence>
<dbReference type="GO" id="GO:0031966">
    <property type="term" value="C:mitochondrial membrane"/>
    <property type="evidence" value="ECO:0007669"/>
    <property type="project" value="UniProtKB-SubCell"/>
</dbReference>
<keyword evidence="9" id="KW-0520">NAD</keyword>
<dbReference type="EC" id="7.1.1.2" evidence="9"/>
<sequence length="116" mass="13984">MYFLCLLIIILMIISMLLFFLNFILSKKMINNREKMSPFECGFDPMSKQHLPFSIQFFMISLIFLIFDIEITLLIPLIFMTYNFNLPMIMTSFIFLFILIFGLYIEYTEQSLDWKI</sequence>
<geneLocation type="mitochondrion" evidence="10"/>
<reference evidence="10" key="1">
    <citation type="journal article" date="2015" name="Genome Biol. Evol.">
        <title>Is it an ant or a butterfly? Convergent evolution in the mitochondrial gene order of Hymenoptera and Lepidoptera.</title>
        <authorList>
            <person name="Babbucci M."/>
            <person name="Basso A."/>
            <person name="Scupola A."/>
            <person name="Patarnello T."/>
            <person name="Negrisolo E."/>
        </authorList>
    </citation>
    <scope>NUCLEOTIDE SEQUENCE</scope>
</reference>
<dbReference type="GO" id="GO:0030964">
    <property type="term" value="C:NADH dehydrogenase complex"/>
    <property type="evidence" value="ECO:0007669"/>
    <property type="project" value="TreeGrafter"/>
</dbReference>
<evidence type="ECO:0000313" key="10">
    <source>
        <dbReference type="EMBL" id="CEF49546.1"/>
    </source>
</evidence>
<evidence type="ECO:0000256" key="4">
    <source>
        <dbReference type="ARBA" id="ARBA00022448"/>
    </source>
</evidence>
<evidence type="ECO:0000256" key="9">
    <source>
        <dbReference type="RuleBase" id="RU003640"/>
    </source>
</evidence>
<dbReference type="PANTHER" id="PTHR11058">
    <property type="entry name" value="NADH-UBIQUINONE OXIDOREDUCTASE CHAIN 3"/>
    <property type="match status" value="1"/>
</dbReference>
<comment type="catalytic activity">
    <reaction evidence="8 9">
        <text>a ubiquinone + NADH + 5 H(+)(in) = a ubiquinol + NAD(+) + 4 H(+)(out)</text>
        <dbReference type="Rhea" id="RHEA:29091"/>
        <dbReference type="Rhea" id="RHEA-COMP:9565"/>
        <dbReference type="Rhea" id="RHEA-COMP:9566"/>
        <dbReference type="ChEBI" id="CHEBI:15378"/>
        <dbReference type="ChEBI" id="CHEBI:16389"/>
        <dbReference type="ChEBI" id="CHEBI:17976"/>
        <dbReference type="ChEBI" id="CHEBI:57540"/>
        <dbReference type="ChEBI" id="CHEBI:57945"/>
        <dbReference type="EC" id="7.1.1.2"/>
    </reaction>
</comment>
<evidence type="ECO:0000256" key="7">
    <source>
        <dbReference type="ARBA" id="ARBA00023136"/>
    </source>
</evidence>
<keyword evidence="9" id="KW-0679">Respiratory chain</keyword>
<keyword evidence="9 10" id="KW-0496">Mitochondrion</keyword>
<dbReference type="PANTHER" id="PTHR11058:SF9">
    <property type="entry name" value="NADH-UBIQUINONE OXIDOREDUCTASE CHAIN 3"/>
    <property type="match status" value="1"/>
</dbReference>
<dbReference type="GO" id="GO:0008137">
    <property type="term" value="F:NADH dehydrogenase (ubiquinone) activity"/>
    <property type="evidence" value="ECO:0007669"/>
    <property type="project" value="UniProtKB-UniRule"/>
</dbReference>
<dbReference type="Gene3D" id="1.20.58.1610">
    <property type="entry name" value="NADH:ubiquinone/plastoquinone oxidoreductase, chain 3"/>
    <property type="match status" value="1"/>
</dbReference>
<evidence type="ECO:0000256" key="2">
    <source>
        <dbReference type="ARBA" id="ARBA00008472"/>
    </source>
</evidence>
<keyword evidence="9" id="KW-0830">Ubiquinone</keyword>
<feature type="transmembrane region" description="Helical" evidence="9">
    <location>
        <begin position="57"/>
        <end position="80"/>
    </location>
</feature>
<dbReference type="AlphaFoldDB" id="A0A0A8P347"/>
<dbReference type="EMBL" id="LN607806">
    <property type="protein sequence ID" value="CEF49546.1"/>
    <property type="molecule type" value="Genomic_DNA"/>
</dbReference>
<feature type="transmembrane region" description="Helical" evidence="9">
    <location>
        <begin position="86"/>
        <end position="105"/>
    </location>
</feature>
<evidence type="ECO:0000256" key="3">
    <source>
        <dbReference type="ARBA" id="ARBA00021007"/>
    </source>
</evidence>
<dbReference type="InterPro" id="IPR000440">
    <property type="entry name" value="NADH_UbQ/plastoQ_OxRdtase_su3"/>
</dbReference>
<keyword evidence="4 9" id="KW-0813">Transport</keyword>
<dbReference type="Pfam" id="PF00507">
    <property type="entry name" value="Oxidored_q4"/>
    <property type="match status" value="1"/>
</dbReference>
<evidence type="ECO:0000256" key="1">
    <source>
        <dbReference type="ARBA" id="ARBA00004370"/>
    </source>
</evidence>
<name>A0A0A8P347_9HYME</name>
<organism evidence="10">
    <name type="scientific">Myrmica scabrinodis</name>
    <dbReference type="NCBI Taxonomy" id="207696"/>
    <lineage>
        <taxon>Eukaryota</taxon>
        <taxon>Metazoa</taxon>
        <taxon>Ecdysozoa</taxon>
        <taxon>Arthropoda</taxon>
        <taxon>Hexapoda</taxon>
        <taxon>Insecta</taxon>
        <taxon>Pterygota</taxon>
        <taxon>Neoptera</taxon>
        <taxon>Endopterygota</taxon>
        <taxon>Hymenoptera</taxon>
        <taxon>Apocrita</taxon>
        <taxon>Aculeata</taxon>
        <taxon>Formicoidea</taxon>
        <taxon>Formicidae</taxon>
        <taxon>Myrmicinae</taxon>
        <taxon>Myrmica</taxon>
    </lineage>
</organism>
<gene>
    <name evidence="10" type="primary">nad3</name>
</gene>
<keyword evidence="9" id="KW-0249">Electron transport</keyword>
<comment type="subcellular location">
    <subcellularLocation>
        <location evidence="1">Membrane</location>
    </subcellularLocation>
    <subcellularLocation>
        <location evidence="9">Mitochondrion membrane</location>
        <topology evidence="9">Multi-pass membrane protein</topology>
    </subcellularLocation>
</comment>
<feature type="transmembrane region" description="Helical" evidence="9">
    <location>
        <begin position="6"/>
        <end position="25"/>
    </location>
</feature>
<evidence type="ECO:0000256" key="8">
    <source>
        <dbReference type="ARBA" id="ARBA00049551"/>
    </source>
</evidence>
<keyword evidence="7 9" id="KW-0472">Membrane</keyword>
<accession>A0A0A8P347</accession>
<keyword evidence="6 9" id="KW-1133">Transmembrane helix</keyword>
<protein>
    <recommendedName>
        <fullName evidence="3 9">NADH-ubiquinone oxidoreductase chain 3</fullName>
        <ecNumber evidence="9">7.1.1.2</ecNumber>
    </recommendedName>
</protein>